<gene>
    <name evidence="3" type="ORF">LYPA_23C017042</name>
</gene>
<reference evidence="3 4" key="1">
    <citation type="submission" date="2019-01" db="EMBL/GenBank/DDBJ databases">
        <authorList>
            <person name="Alioto T."/>
            <person name="Alioto T."/>
        </authorList>
    </citation>
    <scope>NUCLEOTIDE SEQUENCE [LARGE SCALE GENOMIC DNA]</scope>
</reference>
<dbReference type="InterPro" id="IPR021887">
    <property type="entry name" value="DAB2P_C"/>
</dbReference>
<dbReference type="InterPro" id="IPR039360">
    <property type="entry name" value="Ras_GTPase"/>
</dbReference>
<dbReference type="Proteomes" id="UP000386466">
    <property type="component" value="Unassembled WGS sequence"/>
</dbReference>
<feature type="compositionally biased region" description="Basic and acidic residues" evidence="1">
    <location>
        <begin position="74"/>
        <end position="87"/>
    </location>
</feature>
<dbReference type="Pfam" id="PF12004">
    <property type="entry name" value="DAB2P_C"/>
    <property type="match status" value="1"/>
</dbReference>
<organism evidence="3 4">
    <name type="scientific">Lynx pardinus</name>
    <name type="common">Iberian lynx</name>
    <name type="synonym">Felis pardina</name>
    <dbReference type="NCBI Taxonomy" id="191816"/>
    <lineage>
        <taxon>Eukaryota</taxon>
        <taxon>Metazoa</taxon>
        <taxon>Chordata</taxon>
        <taxon>Craniata</taxon>
        <taxon>Vertebrata</taxon>
        <taxon>Euteleostomi</taxon>
        <taxon>Mammalia</taxon>
        <taxon>Eutheria</taxon>
        <taxon>Laurasiatheria</taxon>
        <taxon>Carnivora</taxon>
        <taxon>Feliformia</taxon>
        <taxon>Felidae</taxon>
        <taxon>Felinae</taxon>
        <taxon>Lynx</taxon>
    </lineage>
</organism>
<evidence type="ECO:0000313" key="4">
    <source>
        <dbReference type="Proteomes" id="UP000386466"/>
    </source>
</evidence>
<dbReference type="PANTHER" id="PTHR10194">
    <property type="entry name" value="RAS GTPASE-ACTIVATING PROTEINS"/>
    <property type="match status" value="1"/>
</dbReference>
<evidence type="ECO:0000259" key="2">
    <source>
        <dbReference type="Pfam" id="PF12004"/>
    </source>
</evidence>
<dbReference type="PANTHER" id="PTHR10194:SF25">
    <property type="entry name" value="RAS_RAP GTPASE-ACTIVATING PROTEIN SYNGAP"/>
    <property type="match status" value="1"/>
</dbReference>
<evidence type="ECO:0000313" key="3">
    <source>
        <dbReference type="EMBL" id="VFV18074.1"/>
    </source>
</evidence>
<name>A0A485MCW4_LYNPA</name>
<feature type="region of interest" description="Disordered" evidence="1">
    <location>
        <begin position="74"/>
        <end position="114"/>
    </location>
</feature>
<dbReference type="EMBL" id="CAAGRJ010000502">
    <property type="protein sequence ID" value="VFV18074.1"/>
    <property type="molecule type" value="Genomic_DNA"/>
</dbReference>
<proteinExistence type="predicted"/>
<dbReference type="AlphaFoldDB" id="A0A485MCW4"/>
<evidence type="ECO:0000256" key="1">
    <source>
        <dbReference type="SAM" id="MobiDB-lite"/>
    </source>
</evidence>
<protein>
    <submittedName>
        <fullName evidence="3">Synaptic ras gtpase activating protein 1 homolog</fullName>
    </submittedName>
</protein>
<sequence length="114" mass="12908">METGWWGQGEAPLTVRGRVPGGQVKEYEEEIHSLKERLHMSNRKLEEYERRLLSQEEQTSKILMQYQARLEQSEKRLRQQQVEKDSQIKSIIGSPSLQADAGGGGAAPGPPRHA</sequence>
<feature type="domain" description="Disabled homolog 2-interacting protein C-terminal" evidence="2">
    <location>
        <begin position="23"/>
        <end position="93"/>
    </location>
</feature>
<accession>A0A485MCW4</accession>
<keyword evidence="4" id="KW-1185">Reference proteome</keyword>